<dbReference type="InterPro" id="IPR000209">
    <property type="entry name" value="Peptidase_S8/S53_dom"/>
</dbReference>
<gene>
    <name evidence="6" type="ORF">KALB_6702</name>
</gene>
<keyword evidence="2" id="KW-0378">Hydrolase</keyword>
<feature type="domain" description="Peptidase S53" evidence="5">
    <location>
        <begin position="56"/>
        <end position="382"/>
    </location>
</feature>
<dbReference type="KEGG" id="kal:KALB_6702"/>
<dbReference type="PROSITE" id="PS51695">
    <property type="entry name" value="SEDOLISIN"/>
    <property type="match status" value="1"/>
</dbReference>
<dbReference type="eggNOG" id="COG4934">
    <property type="taxonomic scope" value="Bacteria"/>
</dbReference>
<dbReference type="PROSITE" id="PS00138">
    <property type="entry name" value="SUBTILASE_SER"/>
    <property type="match status" value="1"/>
</dbReference>
<proteinExistence type="predicted"/>
<dbReference type="EMBL" id="CP007155">
    <property type="protein sequence ID" value="AHI00061.1"/>
    <property type="molecule type" value="Genomic_DNA"/>
</dbReference>
<reference evidence="6 7" key="1">
    <citation type="journal article" date="2014" name="BMC Genomics">
        <title>Complete genome sequence of producer of the glycopeptide antibiotic Aculeximycin Kutzneria albida DSM 43870T, a representative of minor genus of Pseudonocardiaceae.</title>
        <authorList>
            <person name="Rebets Y."/>
            <person name="Tokovenko B."/>
            <person name="Lushchyk I."/>
            <person name="Ruckert C."/>
            <person name="Zaburannyi N."/>
            <person name="Bechthold A."/>
            <person name="Kalinowski J."/>
            <person name="Luzhetskyy A."/>
        </authorList>
    </citation>
    <scope>NUCLEOTIDE SEQUENCE [LARGE SCALE GENOMIC DNA]</scope>
    <source>
        <strain evidence="6">DSM 43870</strain>
    </source>
</reference>
<dbReference type="InterPro" id="IPR036852">
    <property type="entry name" value="Peptidase_S8/S53_dom_sf"/>
</dbReference>
<dbReference type="CDD" id="cd04056">
    <property type="entry name" value="Peptidases_S53"/>
    <property type="match status" value="1"/>
</dbReference>
<dbReference type="GO" id="GO:0006508">
    <property type="term" value="P:proteolysis"/>
    <property type="evidence" value="ECO:0007669"/>
    <property type="project" value="UniProtKB-KW"/>
</dbReference>
<evidence type="ECO:0000256" key="3">
    <source>
        <dbReference type="ARBA" id="ARBA00022825"/>
    </source>
</evidence>
<dbReference type="SUPFAM" id="SSF52743">
    <property type="entry name" value="Subtilisin-like"/>
    <property type="match status" value="1"/>
</dbReference>
<evidence type="ECO:0000313" key="6">
    <source>
        <dbReference type="EMBL" id="AHI00061.1"/>
    </source>
</evidence>
<feature type="signal peptide" evidence="4">
    <location>
        <begin position="1"/>
        <end position="24"/>
    </location>
</feature>
<evidence type="ECO:0000256" key="2">
    <source>
        <dbReference type="ARBA" id="ARBA00022801"/>
    </source>
</evidence>
<keyword evidence="4" id="KW-0732">Signal</keyword>
<dbReference type="HOGENOM" id="CLU_012501_3_0_11"/>
<dbReference type="InterPro" id="IPR015500">
    <property type="entry name" value="Peptidase_S8_subtilisin-rel"/>
</dbReference>
<protein>
    <recommendedName>
        <fullName evidence="5">Peptidase S53 domain-containing protein</fullName>
    </recommendedName>
</protein>
<evidence type="ECO:0000259" key="5">
    <source>
        <dbReference type="PROSITE" id="PS51695"/>
    </source>
</evidence>
<dbReference type="PANTHER" id="PTHR14218">
    <property type="entry name" value="PROTEASE S8 TRIPEPTIDYL PEPTIDASE I CLN2"/>
    <property type="match status" value="1"/>
</dbReference>
<dbReference type="InterPro" id="IPR050819">
    <property type="entry name" value="Tripeptidyl-peptidase_I"/>
</dbReference>
<dbReference type="Pfam" id="PF00082">
    <property type="entry name" value="Peptidase_S8"/>
    <property type="match status" value="1"/>
</dbReference>
<dbReference type="PANTHER" id="PTHR14218:SF15">
    <property type="entry name" value="TRIPEPTIDYL-PEPTIDASE 1"/>
    <property type="match status" value="1"/>
</dbReference>
<dbReference type="OrthoDB" id="151889at2"/>
<keyword evidence="1" id="KW-0645">Protease</keyword>
<evidence type="ECO:0000313" key="7">
    <source>
        <dbReference type="Proteomes" id="UP000019225"/>
    </source>
</evidence>
<dbReference type="Gene3D" id="3.40.50.200">
    <property type="entry name" value="Peptidase S8/S53 domain"/>
    <property type="match status" value="1"/>
</dbReference>
<dbReference type="STRING" id="1449976.KALB_6702"/>
<keyword evidence="3" id="KW-0720">Serine protease</keyword>
<feature type="chain" id="PRO_5039548848" description="Peptidase S53 domain-containing protein" evidence="4">
    <location>
        <begin position="25"/>
        <end position="382"/>
    </location>
</feature>
<dbReference type="InterPro" id="IPR023828">
    <property type="entry name" value="Peptidase_S8_Ser-AS"/>
</dbReference>
<name>W5WH32_9PSEU</name>
<dbReference type="PATRIC" id="fig|1449976.3.peg.6729"/>
<dbReference type="RefSeq" id="WP_025359936.1">
    <property type="nucleotide sequence ID" value="NZ_CP007155.1"/>
</dbReference>
<dbReference type="PRINTS" id="PR00723">
    <property type="entry name" value="SUBTILISIN"/>
</dbReference>
<evidence type="ECO:0000256" key="4">
    <source>
        <dbReference type="SAM" id="SignalP"/>
    </source>
</evidence>
<keyword evidence="7" id="KW-1185">Reference proteome</keyword>
<dbReference type="InterPro" id="IPR030400">
    <property type="entry name" value="Sedolisin_dom"/>
</dbReference>
<dbReference type="GO" id="GO:0004252">
    <property type="term" value="F:serine-type endopeptidase activity"/>
    <property type="evidence" value="ECO:0007669"/>
    <property type="project" value="InterPro"/>
</dbReference>
<dbReference type="Proteomes" id="UP000019225">
    <property type="component" value="Chromosome"/>
</dbReference>
<accession>W5WH32</accession>
<organism evidence="6 7">
    <name type="scientific">Kutzneria albida DSM 43870</name>
    <dbReference type="NCBI Taxonomy" id="1449976"/>
    <lineage>
        <taxon>Bacteria</taxon>
        <taxon>Bacillati</taxon>
        <taxon>Actinomycetota</taxon>
        <taxon>Actinomycetes</taxon>
        <taxon>Pseudonocardiales</taxon>
        <taxon>Pseudonocardiaceae</taxon>
        <taxon>Kutzneria</taxon>
    </lineage>
</organism>
<sequence>MPARYATLTAAITVLSLTTGLAPAAAVQQSDCTAAAHGHATCQAVTTPGPTAAPHGLTPADLRAAYQLPEGGAGVTVAVVDAGGNARAESDLATYRRQFGLPACGTADGCLRIVDQRGGTALPAPVPGGWPMEISLDLDAVSAACPRCHLLLVEADTSADTDLYTAEDTALRLGARLISNSWLSDVPDKPAEIDKHFAYSGVLFAFATGDEGYRQPGNYPASSPYTLAVGGTTLRRTPSGWAESAWSGAGSGCATGGPAPAWQTALTSACGGLRTSSDVSAVGDPATGLAVYNTATAHGWQVVGGTSLSTPLVTAMYALAGGVPPATERPAAYPYRHPGALTDVTSGSNGGCGAPLCQAGPGWDGPTGLGSPLGKGVTAFTP</sequence>
<dbReference type="GO" id="GO:0008240">
    <property type="term" value="F:tripeptidyl-peptidase activity"/>
    <property type="evidence" value="ECO:0007669"/>
    <property type="project" value="TreeGrafter"/>
</dbReference>
<evidence type="ECO:0000256" key="1">
    <source>
        <dbReference type="ARBA" id="ARBA00022670"/>
    </source>
</evidence>
<dbReference type="AlphaFoldDB" id="W5WH32"/>